<dbReference type="Proteomes" id="UP000078560">
    <property type="component" value="Unassembled WGS sequence"/>
</dbReference>
<dbReference type="EMBL" id="FLQU01000043">
    <property type="protein sequence ID" value="SBS80161.1"/>
    <property type="molecule type" value="Genomic_DNA"/>
</dbReference>
<organism evidence="1 2">
    <name type="scientific">Plasmodium ovale curtisi</name>
    <dbReference type="NCBI Taxonomy" id="864141"/>
    <lineage>
        <taxon>Eukaryota</taxon>
        <taxon>Sar</taxon>
        <taxon>Alveolata</taxon>
        <taxon>Apicomplexa</taxon>
        <taxon>Aconoidasida</taxon>
        <taxon>Haemosporida</taxon>
        <taxon>Plasmodiidae</taxon>
        <taxon>Plasmodium</taxon>
        <taxon>Plasmodium (Plasmodium)</taxon>
    </lineage>
</organism>
<accession>A0A1A8VN08</accession>
<sequence length="103" mass="11702">MTGEVQDYIILNACTNLCSHPIIKKKKKITFANTHISRYAPGLYAMGQSPFGTCSLPRQSDRIRSYRNKAASELVAVEQNKFAHVKFQMEDVPTKSYLTVLYK</sequence>
<name>A0A1A8VN08_PLAOA</name>
<dbReference type="AlphaFoldDB" id="A0A1A8VN08"/>
<evidence type="ECO:0000313" key="2">
    <source>
        <dbReference type="Proteomes" id="UP000078560"/>
    </source>
</evidence>
<reference evidence="2" key="1">
    <citation type="submission" date="2016-05" db="EMBL/GenBank/DDBJ databases">
        <authorList>
            <person name="Naeem Raeece"/>
        </authorList>
    </citation>
    <scope>NUCLEOTIDE SEQUENCE [LARGE SCALE GENOMIC DNA]</scope>
</reference>
<protein>
    <submittedName>
        <fullName evidence="1">Uncharacterized protein</fullName>
    </submittedName>
</protein>
<gene>
    <name evidence="1" type="ORF">POVCU2_0003560</name>
</gene>
<proteinExistence type="predicted"/>
<evidence type="ECO:0000313" key="1">
    <source>
        <dbReference type="EMBL" id="SBS80161.1"/>
    </source>
</evidence>